<gene>
    <name evidence="1" type="ORF">SAMN05216170_1479</name>
</gene>
<dbReference type="EMBL" id="FOIW01000002">
    <property type="protein sequence ID" value="SEW08672.1"/>
    <property type="molecule type" value="Genomic_DNA"/>
</dbReference>
<accession>A0A1I0P353</accession>
<protein>
    <submittedName>
        <fullName evidence="1">Uncharacterized protein</fullName>
    </submittedName>
</protein>
<evidence type="ECO:0000313" key="2">
    <source>
        <dbReference type="Proteomes" id="UP000182125"/>
    </source>
</evidence>
<dbReference type="Proteomes" id="UP000182125">
    <property type="component" value="Unassembled WGS sequence"/>
</dbReference>
<reference evidence="1 2" key="1">
    <citation type="submission" date="2016-10" db="EMBL/GenBank/DDBJ databases">
        <authorList>
            <person name="de Groot N.N."/>
        </authorList>
    </citation>
    <scope>NUCLEOTIDE SEQUENCE [LARGE SCALE GENOMIC DNA]</scope>
    <source>
        <strain evidence="1 2">OGL-20</strain>
    </source>
</reference>
<sequence length="31" mass="3476">MKLTVTYENHSGFKKVSLVRMAFPSSSNMKG</sequence>
<proteinExistence type="predicted"/>
<organism evidence="1 2">
    <name type="scientific">Thermococcus thioreducens</name>
    <dbReference type="NCBI Taxonomy" id="277988"/>
    <lineage>
        <taxon>Archaea</taxon>
        <taxon>Methanobacteriati</taxon>
        <taxon>Methanobacteriota</taxon>
        <taxon>Thermococci</taxon>
        <taxon>Thermococcales</taxon>
        <taxon>Thermococcaceae</taxon>
        <taxon>Thermococcus</taxon>
    </lineage>
</organism>
<dbReference type="AlphaFoldDB" id="A0A1I0P353"/>
<evidence type="ECO:0000313" key="1">
    <source>
        <dbReference type="EMBL" id="SEW08672.1"/>
    </source>
</evidence>
<name>A0A1I0P353_9EURY</name>